<accession>A0A4Y9ZW12</accession>
<name>A0A4Y9ZW12_9AGAM</name>
<protein>
    <submittedName>
        <fullName evidence="2">Uncharacterized protein</fullName>
    </submittedName>
</protein>
<keyword evidence="1" id="KW-0472">Membrane</keyword>
<sequence length="235" mass="26038">MFVQSTYLFLSRPRIRQPLVRNFYIAFGATLLVAMTLNVVSTLLIGDLMWIDHRDVPGGPLAYYTNHLSSWLETLASAASSFANLSGDALLIYRSYMIWGRKLWVLALPVPLLLTNTAIAVAVNISVTILISARLLVMRQRARSMMNSQSARIYTSVVAIFVGSVAPVFSRMLNAFCCLSPQLIILRISLGLGWSRNTELELGLETHPAVVEDSGIDCESDSVLREKESREALTV</sequence>
<dbReference type="OrthoDB" id="2796825at2759"/>
<evidence type="ECO:0000313" key="2">
    <source>
        <dbReference type="EMBL" id="TFY77699.1"/>
    </source>
</evidence>
<keyword evidence="3" id="KW-1185">Reference proteome</keyword>
<feature type="transmembrane region" description="Helical" evidence="1">
    <location>
        <begin position="103"/>
        <end position="132"/>
    </location>
</feature>
<evidence type="ECO:0000256" key="1">
    <source>
        <dbReference type="SAM" id="Phobius"/>
    </source>
</evidence>
<organism evidence="2 3">
    <name type="scientific">Hericium alpestre</name>
    <dbReference type="NCBI Taxonomy" id="135208"/>
    <lineage>
        <taxon>Eukaryota</taxon>
        <taxon>Fungi</taxon>
        <taxon>Dikarya</taxon>
        <taxon>Basidiomycota</taxon>
        <taxon>Agaricomycotina</taxon>
        <taxon>Agaricomycetes</taxon>
        <taxon>Russulales</taxon>
        <taxon>Hericiaceae</taxon>
        <taxon>Hericium</taxon>
    </lineage>
</organism>
<feature type="transmembrane region" description="Helical" evidence="1">
    <location>
        <begin position="21"/>
        <end position="45"/>
    </location>
</feature>
<comment type="caution">
    <text evidence="2">The sequence shown here is derived from an EMBL/GenBank/DDBJ whole genome shotgun (WGS) entry which is preliminary data.</text>
</comment>
<reference evidence="2 3" key="1">
    <citation type="submission" date="2019-02" db="EMBL/GenBank/DDBJ databases">
        <title>Genome sequencing of the rare red list fungi Hericium alpestre (H. flagellum).</title>
        <authorList>
            <person name="Buettner E."/>
            <person name="Kellner H."/>
        </authorList>
    </citation>
    <scope>NUCLEOTIDE SEQUENCE [LARGE SCALE GENOMIC DNA]</scope>
    <source>
        <strain evidence="2 3">DSM 108284</strain>
    </source>
</reference>
<dbReference type="Proteomes" id="UP000298061">
    <property type="component" value="Unassembled WGS sequence"/>
</dbReference>
<evidence type="ECO:0000313" key="3">
    <source>
        <dbReference type="Proteomes" id="UP000298061"/>
    </source>
</evidence>
<gene>
    <name evidence="2" type="ORF">EWM64_g6311</name>
</gene>
<proteinExistence type="predicted"/>
<keyword evidence="1" id="KW-0812">Transmembrane</keyword>
<keyword evidence="1" id="KW-1133">Transmembrane helix</keyword>
<dbReference type="AlphaFoldDB" id="A0A4Y9ZW12"/>
<feature type="transmembrane region" description="Helical" evidence="1">
    <location>
        <begin position="153"/>
        <end position="173"/>
    </location>
</feature>
<dbReference type="EMBL" id="SFCI01000844">
    <property type="protein sequence ID" value="TFY77699.1"/>
    <property type="molecule type" value="Genomic_DNA"/>
</dbReference>